<feature type="domain" description="FecR protein" evidence="2">
    <location>
        <begin position="124"/>
        <end position="216"/>
    </location>
</feature>
<keyword evidence="1" id="KW-0812">Transmembrane</keyword>
<keyword evidence="1" id="KW-0472">Membrane</keyword>
<dbReference type="PANTHER" id="PTHR30273:SF2">
    <property type="entry name" value="PROTEIN FECR"/>
    <property type="match status" value="1"/>
</dbReference>
<dbReference type="PIRSF" id="PIRSF018266">
    <property type="entry name" value="FecR"/>
    <property type="match status" value="1"/>
</dbReference>
<dbReference type="InterPro" id="IPR006860">
    <property type="entry name" value="FecR"/>
</dbReference>
<accession>A0ABZ0GL98</accession>
<name>A0ABZ0GL98_9GAMM</name>
<dbReference type="InterPro" id="IPR012373">
    <property type="entry name" value="Ferrdict_sens_TM"/>
</dbReference>
<dbReference type="Pfam" id="PF04773">
    <property type="entry name" value="FecR"/>
    <property type="match status" value="1"/>
</dbReference>
<gene>
    <name evidence="3" type="ORF">RI844_14155</name>
</gene>
<dbReference type="EMBL" id="CP136600">
    <property type="protein sequence ID" value="WOH36505.1"/>
    <property type="molecule type" value="Genomic_DNA"/>
</dbReference>
<dbReference type="Gene3D" id="2.60.120.1440">
    <property type="match status" value="1"/>
</dbReference>
<sequence>MSNVSQFYSKEHIQEQACLWISRIDRGLSSAEKLALVNWCQENNKHYNTLLAMASFWDKLTVLNELSRLFPIESSQPKARKLIAITMAASIVLFSLISVNTLLDESFIPFLPSYNEHKLTQVQTFSTQVGEQASFTLSDGSHIQLNTNTAVAINYSTKQRQLTLLQGEAQFDVIKDTRRPFTVVAGEKSFTALGTIFNIKKNDDQGLELVVTEGRVFIAKANERIEMIRQSFDHPQANLLPGILVNSGEKATIANHVDAPVQDVSLIQMQRDLAWQQGMLIFEGEPLTAALADISRYTKINFEIIDPQIANFKVAGYFRADDIDGLIASLEINLNIVSSKAPNNTILLSLAN</sequence>
<dbReference type="PANTHER" id="PTHR30273">
    <property type="entry name" value="PERIPLASMIC SIGNAL SENSOR AND SIGMA FACTOR ACTIVATOR FECR-RELATED"/>
    <property type="match status" value="1"/>
</dbReference>
<dbReference type="Proteomes" id="UP001301442">
    <property type="component" value="Chromosome"/>
</dbReference>
<reference evidence="3 4" key="1">
    <citation type="submission" date="2023-09" db="EMBL/GenBank/DDBJ databases">
        <authorList>
            <person name="Qi X."/>
        </authorList>
    </citation>
    <scope>NUCLEOTIDE SEQUENCE [LARGE SCALE GENOMIC DNA]</scope>
    <source>
        <strain evidence="3 4">S1-1</strain>
    </source>
</reference>
<organism evidence="3 4">
    <name type="scientific">Thalassotalea fonticola</name>
    <dbReference type="NCBI Taxonomy" id="3065649"/>
    <lineage>
        <taxon>Bacteria</taxon>
        <taxon>Pseudomonadati</taxon>
        <taxon>Pseudomonadota</taxon>
        <taxon>Gammaproteobacteria</taxon>
        <taxon>Alteromonadales</taxon>
        <taxon>Colwelliaceae</taxon>
        <taxon>Thalassotalea</taxon>
    </lineage>
</organism>
<proteinExistence type="predicted"/>
<evidence type="ECO:0000256" key="1">
    <source>
        <dbReference type="SAM" id="Phobius"/>
    </source>
</evidence>
<feature type="transmembrane region" description="Helical" evidence="1">
    <location>
        <begin position="82"/>
        <end position="103"/>
    </location>
</feature>
<keyword evidence="4" id="KW-1185">Reference proteome</keyword>
<evidence type="ECO:0000313" key="4">
    <source>
        <dbReference type="Proteomes" id="UP001301442"/>
    </source>
</evidence>
<keyword evidence="1" id="KW-1133">Transmembrane helix</keyword>
<evidence type="ECO:0000259" key="2">
    <source>
        <dbReference type="Pfam" id="PF04773"/>
    </source>
</evidence>
<dbReference type="Gene3D" id="3.55.50.30">
    <property type="match status" value="1"/>
</dbReference>
<protein>
    <submittedName>
        <fullName evidence="3">FecR domain-containing protein</fullName>
    </submittedName>
</protein>
<evidence type="ECO:0000313" key="3">
    <source>
        <dbReference type="EMBL" id="WOH36505.1"/>
    </source>
</evidence>
<dbReference type="RefSeq" id="WP_348395316.1">
    <property type="nucleotide sequence ID" value="NZ_CP136600.1"/>
</dbReference>